<protein>
    <recommendedName>
        <fullName evidence="1">RNA-dependent RNA polymerase</fullName>
        <ecNumber evidence="1">2.7.7.48</ecNumber>
    </recommendedName>
</protein>
<accession>A0A9P9WAZ5</accession>
<gene>
    <name evidence="4" type="ORF">JX265_012006</name>
</gene>
<dbReference type="EC" id="2.7.7.48" evidence="1"/>
<dbReference type="InterPro" id="IPR057596">
    <property type="entry name" value="RDRP_core"/>
</dbReference>
<dbReference type="EMBL" id="JAFIMR010000048">
    <property type="protein sequence ID" value="KAI1855923.1"/>
    <property type="molecule type" value="Genomic_DNA"/>
</dbReference>
<keyword evidence="1" id="KW-0808">Transferase</keyword>
<feature type="compositionally biased region" description="Gly residues" evidence="2">
    <location>
        <begin position="1270"/>
        <end position="1280"/>
    </location>
</feature>
<evidence type="ECO:0000313" key="4">
    <source>
        <dbReference type="EMBL" id="KAI1855923.1"/>
    </source>
</evidence>
<keyword evidence="5" id="KW-1185">Reference proteome</keyword>
<comment type="similarity">
    <text evidence="1">Belongs to the RdRP family.</text>
</comment>
<keyword evidence="1" id="KW-0696">RNA-directed RNA polymerase</keyword>
<evidence type="ECO:0000259" key="3">
    <source>
        <dbReference type="Pfam" id="PF05183"/>
    </source>
</evidence>
<reference evidence="4" key="1">
    <citation type="submission" date="2021-03" db="EMBL/GenBank/DDBJ databases">
        <title>Revisited historic fungal species revealed as producer of novel bioactive compounds through whole genome sequencing and comparative genomics.</title>
        <authorList>
            <person name="Vignolle G.A."/>
            <person name="Hochenegger N."/>
            <person name="Mach R.L."/>
            <person name="Mach-Aigner A.R."/>
            <person name="Javad Rahimi M."/>
            <person name="Salim K.A."/>
            <person name="Chan C.M."/>
            <person name="Lim L.B.L."/>
            <person name="Cai F."/>
            <person name="Druzhinina I.S."/>
            <person name="U'Ren J.M."/>
            <person name="Derntl C."/>
        </authorList>
    </citation>
    <scope>NUCLEOTIDE SEQUENCE</scope>
    <source>
        <strain evidence="4">TUCIM 5799</strain>
    </source>
</reference>
<organism evidence="4 5">
    <name type="scientific">Neoarthrinium moseri</name>
    <dbReference type="NCBI Taxonomy" id="1658444"/>
    <lineage>
        <taxon>Eukaryota</taxon>
        <taxon>Fungi</taxon>
        <taxon>Dikarya</taxon>
        <taxon>Ascomycota</taxon>
        <taxon>Pezizomycotina</taxon>
        <taxon>Sordariomycetes</taxon>
        <taxon>Xylariomycetidae</taxon>
        <taxon>Amphisphaeriales</taxon>
        <taxon>Apiosporaceae</taxon>
        <taxon>Neoarthrinium</taxon>
    </lineage>
</organism>
<dbReference type="GO" id="GO:0003723">
    <property type="term" value="F:RNA binding"/>
    <property type="evidence" value="ECO:0007669"/>
    <property type="project" value="UniProtKB-KW"/>
</dbReference>
<dbReference type="GO" id="GO:0031380">
    <property type="term" value="C:nuclear RNA-directed RNA polymerase complex"/>
    <property type="evidence" value="ECO:0007669"/>
    <property type="project" value="TreeGrafter"/>
</dbReference>
<evidence type="ECO:0000256" key="2">
    <source>
        <dbReference type="SAM" id="MobiDB-lite"/>
    </source>
</evidence>
<dbReference type="Pfam" id="PF05183">
    <property type="entry name" value="RdRP"/>
    <property type="match status" value="1"/>
</dbReference>
<dbReference type="PANTHER" id="PTHR23079:SF55">
    <property type="entry name" value="RNA-DIRECTED RNA POLYMERASE"/>
    <property type="match status" value="1"/>
</dbReference>
<dbReference type="InterPro" id="IPR007855">
    <property type="entry name" value="RDRP"/>
</dbReference>
<comment type="catalytic activity">
    <reaction evidence="1">
        <text>RNA(n) + a ribonucleoside 5'-triphosphate = RNA(n+1) + diphosphate</text>
        <dbReference type="Rhea" id="RHEA:21248"/>
        <dbReference type="Rhea" id="RHEA-COMP:14527"/>
        <dbReference type="Rhea" id="RHEA-COMP:17342"/>
        <dbReference type="ChEBI" id="CHEBI:33019"/>
        <dbReference type="ChEBI" id="CHEBI:61557"/>
        <dbReference type="ChEBI" id="CHEBI:140395"/>
        <dbReference type="EC" id="2.7.7.48"/>
    </reaction>
</comment>
<dbReference type="PANTHER" id="PTHR23079">
    <property type="entry name" value="RNA-DEPENDENT RNA POLYMERASE"/>
    <property type="match status" value="1"/>
</dbReference>
<feature type="domain" description="RDRP core" evidence="3">
    <location>
        <begin position="460"/>
        <end position="1091"/>
    </location>
</feature>
<feature type="region of interest" description="Disordered" evidence="2">
    <location>
        <begin position="945"/>
        <end position="980"/>
    </location>
</feature>
<feature type="region of interest" description="Disordered" evidence="2">
    <location>
        <begin position="1251"/>
        <end position="1297"/>
    </location>
</feature>
<name>A0A9P9WAZ5_9PEZI</name>
<proteinExistence type="inferred from homology"/>
<comment type="caution">
    <text evidence="4">The sequence shown here is derived from an EMBL/GenBank/DDBJ whole genome shotgun (WGS) entry which is preliminary data.</text>
</comment>
<dbReference type="Proteomes" id="UP000829685">
    <property type="component" value="Unassembled WGS sequence"/>
</dbReference>
<keyword evidence="1" id="KW-0694">RNA-binding</keyword>
<evidence type="ECO:0000313" key="5">
    <source>
        <dbReference type="Proteomes" id="UP000829685"/>
    </source>
</evidence>
<keyword evidence="1" id="KW-0548">Nucleotidyltransferase</keyword>
<dbReference type="GO" id="GO:0003968">
    <property type="term" value="F:RNA-directed RNA polymerase activity"/>
    <property type="evidence" value="ECO:0007669"/>
    <property type="project" value="UniProtKB-KW"/>
</dbReference>
<evidence type="ECO:0000256" key="1">
    <source>
        <dbReference type="RuleBase" id="RU363098"/>
    </source>
</evidence>
<sequence>MELPSIPLRNLPINPSDLELRLDDVPYEISNTDVKERLAQLMDIKDDFFLVFERSSEDLFWRSISEPGIQVTQTARIIIPTDRATKLLNKKEFTIPHEGNEHIIKVSNIQQSKTSVGKFDELRKTRPLLRPAVEPTRDGPLGEIREVSLGCFDQGNTFAGTYTWGADRHPTFNMLCYFGDSWRKKFHVSLTESNPGDQFRREWMELHESNIRGIIFEEETEDNESGRVVYFVLDKAPQFYQQTVLDSQAPSRDTSDASGSFLGTHLEPDRAGDIAHEKIRSRISHPSFQGETICDKNLADSCNVAGIPWMIQYSRVVRVEYKKRYDFNLVSYAARLSQEQTENMILCQHPKIERSFSEMAQYALLVNNIESGLDDWKSSARRWICERLKRSAQAMETNHIRGLRRIHECVPEDCRRPQKLAGRVIESREALCEQLGGAAIKRDWPETDVFSLAVSFEIRVYPSHIELHGPTTQRSNSIIDKYQDKNDRFLSVRFLDNNEKPFRVEPGISPDHIIERVVQILLNETQLLLPAGQRFEFLGYSVSGLKKKRFWFFRLDANDLTAEQIRAGIGKWDVEDNLARKLAQSPSKWGARLGIAFSEAQNVVKLLPHEWHLRNDEEGLSSDGCGLISPELCEVINTKLRSSGHTVSQPLCFGAAKGIHRKIRFGGAKGVVYSGAKSLLRLPDQDKSDLKMLLRKSQIKFNVPTVGEITLRVASTTETSHSSLFSGPAIQALADSGANQEIIEKVFDNTYKDLMSLSRKTLGILQEICRISDDERPTPARHVLLKLAIRLQHNNILPKDYKDSFLALYLQKLARKARDKDLFQIPIPGSFQLLGLTDDYGILQHNEVYIRAKGNTISGPVLIYRDPIIHIGDIQEANGLCDNQVENSTLPESHKVALKAMDNVVFFSQKLDQKTCRRPFPNLLSGGDLDGDRFEILTKTCEFWGPEYSTSPPNDYTDESPPDPSKKDFDVQEPPNPSKKDFDVQELAAFIGQYIRNDCFVELQDLLMSLVDQKPTGMHHAHVKDLASYLSQAVDYPKSGVKVNLYDDVLSNEKFAAKGAPDFLRGVKRIYEPKDELYQSPHLLGRIYRKISRLTYGIPDSTNNADLKGAIHNQRQLEQRLPKFWTPGPPAVTGGRTRDERFSDSVFGELGHYRKYLESRNFTQRTEVDIFLQKPLDDFPESQLESLFQVVLRYLYEDGLIERVQATSGGSRLHYKLKQAWPKECVELAFKEYLFRAWEMSLEGIQVPASFEDGFGSGDSDPTGPPPGGSPGGGDSGGGDPDPTGPPTEDSPGGGGQEAVIRTLLVLHQGDLLVVVIQAAAIQIRRRLKSQTPHLQQCRHVQPAKHHIVPPVALIQGAPKLARRWYAKRSRHVA</sequence>
<dbReference type="GO" id="GO:0030422">
    <property type="term" value="P:siRNA processing"/>
    <property type="evidence" value="ECO:0007669"/>
    <property type="project" value="TreeGrafter"/>
</dbReference>